<evidence type="ECO:0000256" key="3">
    <source>
        <dbReference type="SAM" id="MobiDB-lite"/>
    </source>
</evidence>
<dbReference type="PROSITE" id="PS50056">
    <property type="entry name" value="TYR_PHOSPHATASE_2"/>
    <property type="match status" value="1"/>
</dbReference>
<evidence type="ECO:0000313" key="6">
    <source>
        <dbReference type="EMBL" id="GMG41359.1"/>
    </source>
</evidence>
<evidence type="ECO:0000313" key="7">
    <source>
        <dbReference type="Proteomes" id="UP001165063"/>
    </source>
</evidence>
<keyword evidence="2" id="KW-0904">Protein phosphatase</keyword>
<dbReference type="InterPro" id="IPR000340">
    <property type="entry name" value="Dual-sp_phosphatase_cat-dom"/>
</dbReference>
<dbReference type="InterPro" id="IPR053239">
    <property type="entry name" value="Dual_spec_PTase"/>
</dbReference>
<feature type="region of interest" description="Disordered" evidence="3">
    <location>
        <begin position="771"/>
        <end position="820"/>
    </location>
</feature>
<dbReference type="InterPro" id="IPR047949">
    <property type="entry name" value="PPS1_DSP"/>
</dbReference>
<feature type="region of interest" description="Disordered" evidence="3">
    <location>
        <begin position="405"/>
        <end position="428"/>
    </location>
</feature>
<evidence type="ECO:0000259" key="5">
    <source>
        <dbReference type="PROSITE" id="PS50056"/>
    </source>
</evidence>
<evidence type="ECO:0000259" key="4">
    <source>
        <dbReference type="PROSITE" id="PS50054"/>
    </source>
</evidence>
<organism evidence="6 7">
    <name type="scientific">Ambrosiozyma monospora</name>
    <name type="common">Yeast</name>
    <name type="synonym">Endomycopsis monosporus</name>
    <dbReference type="NCBI Taxonomy" id="43982"/>
    <lineage>
        <taxon>Eukaryota</taxon>
        <taxon>Fungi</taxon>
        <taxon>Dikarya</taxon>
        <taxon>Ascomycota</taxon>
        <taxon>Saccharomycotina</taxon>
        <taxon>Pichiomycetes</taxon>
        <taxon>Pichiales</taxon>
        <taxon>Pichiaceae</taxon>
        <taxon>Ambrosiozyma</taxon>
    </lineage>
</organism>
<dbReference type="GO" id="GO:0033260">
    <property type="term" value="P:nuclear DNA replication"/>
    <property type="evidence" value="ECO:0007669"/>
    <property type="project" value="InterPro"/>
</dbReference>
<name>A0A9W6Z1F6_AMBMO</name>
<dbReference type="AlphaFoldDB" id="A0A9W6Z1F6"/>
<dbReference type="InterPro" id="IPR016130">
    <property type="entry name" value="Tyr_Pase_AS"/>
</dbReference>
<feature type="domain" description="Tyrosine-protein phosphatase" evidence="4">
    <location>
        <begin position="473"/>
        <end position="646"/>
    </location>
</feature>
<accession>A0A9W6Z1F6</accession>
<dbReference type="InterPro" id="IPR029021">
    <property type="entry name" value="Prot-tyrosine_phosphatase-like"/>
</dbReference>
<protein>
    <submittedName>
        <fullName evidence="6">Unnamed protein product</fullName>
    </submittedName>
</protein>
<dbReference type="PANTHER" id="PTHR47550">
    <property type="entry name" value="DUAL SPECIFICITY PROTEIN PHOSPHATASE PPS1"/>
    <property type="match status" value="1"/>
</dbReference>
<proteinExistence type="predicted"/>
<reference evidence="6" key="1">
    <citation type="submission" date="2023-04" db="EMBL/GenBank/DDBJ databases">
        <title>Ambrosiozyma monospora NBRC 1965.</title>
        <authorList>
            <person name="Ichikawa N."/>
            <person name="Sato H."/>
            <person name="Tonouchi N."/>
        </authorList>
    </citation>
    <scope>NUCLEOTIDE SEQUENCE</scope>
    <source>
        <strain evidence="6">NBRC 1965</strain>
    </source>
</reference>
<feature type="region of interest" description="Disordered" evidence="3">
    <location>
        <begin position="833"/>
        <end position="852"/>
    </location>
</feature>
<comment type="caution">
    <text evidence="6">The sequence shown here is derived from an EMBL/GenBank/DDBJ whole genome shotgun (WGS) entry which is preliminary data.</text>
</comment>
<dbReference type="SMART" id="SM00195">
    <property type="entry name" value="DSPc"/>
    <property type="match status" value="1"/>
</dbReference>
<dbReference type="CDD" id="cd14516">
    <property type="entry name" value="DSP_fungal_PPS1"/>
    <property type="match status" value="1"/>
</dbReference>
<dbReference type="InterPro" id="IPR000387">
    <property type="entry name" value="Tyr_Pase_dom"/>
</dbReference>
<keyword evidence="1" id="KW-0378">Hydrolase</keyword>
<evidence type="ECO:0000256" key="1">
    <source>
        <dbReference type="ARBA" id="ARBA00022801"/>
    </source>
</evidence>
<dbReference type="GO" id="GO:0005634">
    <property type="term" value="C:nucleus"/>
    <property type="evidence" value="ECO:0007669"/>
    <property type="project" value="GOC"/>
</dbReference>
<dbReference type="Pfam" id="PF00782">
    <property type="entry name" value="DSPc"/>
    <property type="match status" value="1"/>
</dbReference>
<dbReference type="Gene3D" id="3.90.190.10">
    <property type="entry name" value="Protein tyrosine phosphatase superfamily"/>
    <property type="match status" value="1"/>
</dbReference>
<evidence type="ECO:0000256" key="2">
    <source>
        <dbReference type="ARBA" id="ARBA00022912"/>
    </source>
</evidence>
<gene>
    <name evidence="6" type="ORF">Amon01_000651200</name>
</gene>
<keyword evidence="7" id="KW-1185">Reference proteome</keyword>
<dbReference type="Proteomes" id="UP001165063">
    <property type="component" value="Unassembled WGS sequence"/>
</dbReference>
<dbReference type="InterPro" id="IPR020422">
    <property type="entry name" value="TYR_PHOSPHATASE_DUAL_dom"/>
</dbReference>
<sequence length="898" mass="99644">MSNISDILVYCFNHDHRDCMSLGTSSDNADLIDKQCKCIPLARLIHIAQLQYMLQHPELNPDAANGSSSSTLQLNKNDKFYNTFIVEDSDLELFSKNNLLSIPILDPSSSEKNTGDLCSEYDLKVFNNWDCNYLYREKLEISKMSSATHVISNVWFGNTTDFECLQIQLSNNNNQYTPIDAPPPGKLNNDPPLHCDPNNSIVNFTKDEFADKTAKELDSRLITFPRSNWKIFIHCIEGVRFPMLAELSTLFEAADELNQIYLEFPPSGSVCMSDLNEDDILSIINVCKLCYYKCSPEKTGLFYCSDGYTETALLGLCFIMYTENLSLDEAIIKLHVDYGRPFFIFKSDYTLLQQLQPVMNHFSPLNLDPKFENFELETDTFPIKTILLTPKSSIIGLRSLNMSSMANQDPSTNSSNSKADESESFVTPTGHHIVQLREGATHAPIEEADNDISLETEHSNSPKDCCKDVQGSLPSRVLPHLYLGSLNHASSLPLLKALGITHIVSVGERVPWVDEVLAKLNTTESGCEVLNIKPNQDTLSGDLCQISEVMRISNINDDGIGTLTTTINDALAFIDRCYHSGGKVLVHCQVGVSRSATVCIAEVMKRLNVTLPRAYLFVRVRRLNVIIQPNLKLMYELFKWEESFVKSKIQAYQSAHCAPATAARYSFSNPPRHSSLSSAQSLASNGSTLFSYNGSQRSSMSTSFSSASFRDSRNSFNNPKVKYFQRQAINSMADGNNYSSLQNAIAVAEEAAIEEDDEDDNIQDNIDDVFINSDSSDTESTQSAAVGPSSNCTSATTPNSSTKFKNISFGPGTSNNNNNNINNIAAQIMMNNQSYPTGTPLEETTVSPKSSIDLGSGNNLPVGINIVSNSKGFLREVDWCILCREIFNLNRPYIKPAA</sequence>
<dbReference type="OrthoDB" id="273181at2759"/>
<feature type="compositionally biased region" description="Polar residues" evidence="3">
    <location>
        <begin position="834"/>
        <end position="850"/>
    </location>
</feature>
<dbReference type="PROSITE" id="PS50054">
    <property type="entry name" value="TYR_PHOSPHATASE_DUAL"/>
    <property type="match status" value="1"/>
</dbReference>
<dbReference type="GO" id="GO:0008138">
    <property type="term" value="F:protein tyrosine/serine/threonine phosphatase activity"/>
    <property type="evidence" value="ECO:0007669"/>
    <property type="project" value="InterPro"/>
</dbReference>
<feature type="domain" description="Tyrosine specific protein phosphatases" evidence="5">
    <location>
        <begin position="568"/>
        <end position="633"/>
    </location>
</feature>
<dbReference type="EMBL" id="BSXU01004177">
    <property type="protein sequence ID" value="GMG41359.1"/>
    <property type="molecule type" value="Genomic_DNA"/>
</dbReference>
<dbReference type="PROSITE" id="PS00383">
    <property type="entry name" value="TYR_PHOSPHATASE_1"/>
    <property type="match status" value="1"/>
</dbReference>
<feature type="compositionally biased region" description="Polar residues" evidence="3">
    <location>
        <begin position="405"/>
        <end position="417"/>
    </location>
</feature>
<feature type="compositionally biased region" description="Polar residues" evidence="3">
    <location>
        <begin position="773"/>
        <end position="805"/>
    </location>
</feature>
<dbReference type="PANTHER" id="PTHR47550:SF1">
    <property type="entry name" value="DUAL SPECIFICITY PROTEIN PHOSPHATASE PPS1"/>
    <property type="match status" value="1"/>
</dbReference>
<dbReference type="SUPFAM" id="SSF52799">
    <property type="entry name" value="(Phosphotyrosine protein) phosphatases II"/>
    <property type="match status" value="2"/>
</dbReference>